<evidence type="ECO:0000313" key="1">
    <source>
        <dbReference type="EMBL" id="EJK54747.1"/>
    </source>
</evidence>
<gene>
    <name evidence="1" type="ORF">THAOC_25597</name>
</gene>
<organism evidence="1 2">
    <name type="scientific">Thalassiosira oceanica</name>
    <name type="common">Marine diatom</name>
    <dbReference type="NCBI Taxonomy" id="159749"/>
    <lineage>
        <taxon>Eukaryota</taxon>
        <taxon>Sar</taxon>
        <taxon>Stramenopiles</taxon>
        <taxon>Ochrophyta</taxon>
        <taxon>Bacillariophyta</taxon>
        <taxon>Coscinodiscophyceae</taxon>
        <taxon>Thalassiosirophycidae</taxon>
        <taxon>Thalassiosirales</taxon>
        <taxon>Thalassiosiraceae</taxon>
        <taxon>Thalassiosira</taxon>
    </lineage>
</organism>
<evidence type="ECO:0000313" key="2">
    <source>
        <dbReference type="Proteomes" id="UP000266841"/>
    </source>
</evidence>
<comment type="caution">
    <text evidence="1">The sequence shown here is derived from an EMBL/GenBank/DDBJ whole genome shotgun (WGS) entry which is preliminary data.</text>
</comment>
<accession>K0S7G9</accession>
<dbReference type="AlphaFoldDB" id="K0S7G9"/>
<keyword evidence="2" id="KW-1185">Reference proteome</keyword>
<dbReference type="EMBL" id="AGNL01035345">
    <property type="protein sequence ID" value="EJK54747.1"/>
    <property type="molecule type" value="Genomic_DNA"/>
</dbReference>
<feature type="non-terminal residue" evidence="1">
    <location>
        <position position="1"/>
    </location>
</feature>
<reference evidence="1 2" key="1">
    <citation type="journal article" date="2012" name="Genome Biol.">
        <title>Genome and low-iron response of an oceanic diatom adapted to chronic iron limitation.</title>
        <authorList>
            <person name="Lommer M."/>
            <person name="Specht M."/>
            <person name="Roy A.S."/>
            <person name="Kraemer L."/>
            <person name="Andreson R."/>
            <person name="Gutowska M.A."/>
            <person name="Wolf J."/>
            <person name="Bergner S.V."/>
            <person name="Schilhabel M.B."/>
            <person name="Klostermeier U.C."/>
            <person name="Beiko R.G."/>
            <person name="Rosenstiel P."/>
            <person name="Hippler M."/>
            <person name="Laroche J."/>
        </authorList>
    </citation>
    <scope>NUCLEOTIDE SEQUENCE [LARGE SCALE GENOMIC DNA]</scope>
    <source>
        <strain evidence="1 2">CCMP1005</strain>
    </source>
</reference>
<dbReference type="Proteomes" id="UP000266841">
    <property type="component" value="Unassembled WGS sequence"/>
</dbReference>
<name>K0S7G9_THAOC</name>
<protein>
    <submittedName>
        <fullName evidence="1">Uncharacterized protein</fullName>
    </submittedName>
</protein>
<proteinExistence type="predicted"/>
<sequence length="147" mass="15704">RGSSVIGVVEKASRGGHVARTGWLGMKAVCLDALGFDRQPRLSSVDAGAKVSNSAVLHIVSVEERNDGDDVAVRLWMTVTGRVACLRGNPRIRCMAADHRKTADGPPGQVRGHMGVIPDEANVVSVSETADKRIGDGQLQFDFKKDL</sequence>